<dbReference type="InterPro" id="IPR000515">
    <property type="entry name" value="MetI-like"/>
</dbReference>
<dbReference type="SUPFAM" id="SSF161098">
    <property type="entry name" value="MetI-like"/>
    <property type="match status" value="1"/>
</dbReference>
<dbReference type="eggNOG" id="COG0601">
    <property type="taxonomic scope" value="Bacteria"/>
</dbReference>
<evidence type="ECO:0000256" key="4">
    <source>
        <dbReference type="ARBA" id="ARBA00022692"/>
    </source>
</evidence>
<dbReference type="CDD" id="cd06261">
    <property type="entry name" value="TM_PBP2"/>
    <property type="match status" value="1"/>
</dbReference>
<feature type="transmembrane region" description="Helical" evidence="7">
    <location>
        <begin position="132"/>
        <end position="156"/>
    </location>
</feature>
<feature type="transmembrane region" description="Helical" evidence="7">
    <location>
        <begin position="95"/>
        <end position="120"/>
    </location>
</feature>
<dbReference type="PROSITE" id="PS50928">
    <property type="entry name" value="ABC_TM1"/>
    <property type="match status" value="1"/>
</dbReference>
<dbReference type="AlphaFoldDB" id="B4D3Q5"/>
<feature type="transmembrane region" description="Helical" evidence="7">
    <location>
        <begin position="271"/>
        <end position="297"/>
    </location>
</feature>
<name>B4D3Q5_9BACT</name>
<reference evidence="9 10" key="1">
    <citation type="journal article" date="2011" name="J. Bacteriol.">
        <title>Genome sequence of Chthoniobacter flavus Ellin428, an aerobic heterotrophic soil bacterium.</title>
        <authorList>
            <person name="Kant R."/>
            <person name="van Passel M.W."/>
            <person name="Palva A."/>
            <person name="Lucas S."/>
            <person name="Lapidus A."/>
            <person name="Glavina Del Rio T."/>
            <person name="Dalin E."/>
            <person name="Tice H."/>
            <person name="Bruce D."/>
            <person name="Goodwin L."/>
            <person name="Pitluck S."/>
            <person name="Larimer F.W."/>
            <person name="Land M.L."/>
            <person name="Hauser L."/>
            <person name="Sangwan P."/>
            <person name="de Vos W.M."/>
            <person name="Janssen P.H."/>
            <person name="Smidt H."/>
        </authorList>
    </citation>
    <scope>NUCLEOTIDE SEQUENCE [LARGE SCALE GENOMIC DNA]</scope>
    <source>
        <strain evidence="9 10">Ellin428</strain>
    </source>
</reference>
<feature type="domain" description="ABC transmembrane type-1" evidence="8">
    <location>
        <begin position="93"/>
        <end position="294"/>
    </location>
</feature>
<accession>B4D3Q5</accession>
<dbReference type="PANTHER" id="PTHR30465:SF74">
    <property type="entry name" value="OLIGOPEPTIDE TRANSPORT SYSTEM PERMEASE PROTEIN OPPB"/>
    <property type="match status" value="1"/>
</dbReference>
<keyword evidence="5 7" id="KW-1133">Transmembrane helix</keyword>
<evidence type="ECO:0000256" key="6">
    <source>
        <dbReference type="ARBA" id="ARBA00023136"/>
    </source>
</evidence>
<evidence type="ECO:0000256" key="5">
    <source>
        <dbReference type="ARBA" id="ARBA00022989"/>
    </source>
</evidence>
<evidence type="ECO:0000256" key="3">
    <source>
        <dbReference type="ARBA" id="ARBA00022475"/>
    </source>
</evidence>
<keyword evidence="10" id="KW-1185">Reference proteome</keyword>
<dbReference type="EMBL" id="ABVL01000010">
    <property type="protein sequence ID" value="EDY18885.1"/>
    <property type="molecule type" value="Genomic_DNA"/>
</dbReference>
<keyword evidence="2 7" id="KW-0813">Transport</keyword>
<proteinExistence type="inferred from homology"/>
<comment type="similarity">
    <text evidence="7">Belongs to the binding-protein-dependent transport system permease family.</text>
</comment>
<evidence type="ECO:0000256" key="1">
    <source>
        <dbReference type="ARBA" id="ARBA00004651"/>
    </source>
</evidence>
<protein>
    <submittedName>
        <fullName evidence="9">Binding-protein-dependent transport systems inner membrane component</fullName>
    </submittedName>
</protein>
<feature type="transmembrane region" description="Helical" evidence="7">
    <location>
        <begin position="224"/>
        <end position="251"/>
    </location>
</feature>
<evidence type="ECO:0000313" key="9">
    <source>
        <dbReference type="EMBL" id="EDY18885.1"/>
    </source>
</evidence>
<dbReference type="Gene3D" id="1.10.3720.10">
    <property type="entry name" value="MetI-like"/>
    <property type="match status" value="1"/>
</dbReference>
<evidence type="ECO:0000256" key="2">
    <source>
        <dbReference type="ARBA" id="ARBA00022448"/>
    </source>
</evidence>
<dbReference type="Pfam" id="PF00528">
    <property type="entry name" value="BPD_transp_1"/>
    <property type="match status" value="1"/>
</dbReference>
<keyword evidence="4 7" id="KW-0812">Transmembrane</keyword>
<evidence type="ECO:0000259" key="8">
    <source>
        <dbReference type="PROSITE" id="PS50928"/>
    </source>
</evidence>
<evidence type="ECO:0000313" key="10">
    <source>
        <dbReference type="Proteomes" id="UP000005824"/>
    </source>
</evidence>
<dbReference type="GO" id="GO:0005886">
    <property type="term" value="C:plasma membrane"/>
    <property type="evidence" value="ECO:0007669"/>
    <property type="project" value="UniProtKB-SubCell"/>
</dbReference>
<dbReference type="InParanoid" id="B4D3Q5"/>
<dbReference type="FunCoup" id="B4D3Q5">
    <property type="interactions" value="138"/>
</dbReference>
<dbReference type="PANTHER" id="PTHR30465">
    <property type="entry name" value="INNER MEMBRANE ABC TRANSPORTER"/>
    <property type="match status" value="1"/>
</dbReference>
<dbReference type="GO" id="GO:0055085">
    <property type="term" value="P:transmembrane transport"/>
    <property type="evidence" value="ECO:0007669"/>
    <property type="project" value="InterPro"/>
</dbReference>
<evidence type="ECO:0000256" key="7">
    <source>
        <dbReference type="RuleBase" id="RU363032"/>
    </source>
</evidence>
<gene>
    <name evidence="9" type="ORF">CfE428DRAFT_3543</name>
</gene>
<keyword evidence="3" id="KW-1003">Cell membrane</keyword>
<organism evidence="9 10">
    <name type="scientific">Chthoniobacter flavus Ellin428</name>
    <dbReference type="NCBI Taxonomy" id="497964"/>
    <lineage>
        <taxon>Bacteria</taxon>
        <taxon>Pseudomonadati</taxon>
        <taxon>Verrucomicrobiota</taxon>
        <taxon>Spartobacteria</taxon>
        <taxon>Chthoniobacterales</taxon>
        <taxon>Chthoniobacteraceae</taxon>
        <taxon>Chthoniobacter</taxon>
    </lineage>
</organism>
<keyword evidence="6 7" id="KW-0472">Membrane</keyword>
<comment type="subcellular location">
    <subcellularLocation>
        <location evidence="1 7">Cell membrane</location>
        <topology evidence="1 7">Multi-pass membrane protein</topology>
    </subcellularLocation>
</comment>
<dbReference type="Proteomes" id="UP000005824">
    <property type="component" value="Unassembled WGS sequence"/>
</dbReference>
<dbReference type="InterPro" id="IPR035906">
    <property type="entry name" value="MetI-like_sf"/>
</dbReference>
<feature type="transmembrane region" description="Helical" evidence="7">
    <location>
        <begin position="168"/>
        <end position="187"/>
    </location>
</feature>
<dbReference type="STRING" id="497964.CfE428DRAFT_3543"/>
<comment type="caution">
    <text evidence="9">The sequence shown here is derived from an EMBL/GenBank/DDBJ whole genome shotgun (WGS) entry which is preliminary data.</text>
</comment>
<sequence length="304" mass="33390" precursor="true">MIVVLFCVITLTFVLVQLAPGGPFTRERSIPPTILKELQARYNLDGSLWEQYTTYLGVRKNSRGEYSGLLQGDFQPSLKYRDRTVRELLAQSLPISATLGFAAFLLATTGGVWLGSLAAVRHHSPTDTSAMLAALFLISIPNFVVGPVLIMLLGIKIRLLPVGGWTEWSSLVLPAITLAGPYVAYIARLMRTSMLEVLQQDYVRTARAKGLSEGRVVYQHALKVAILPVVSYLGPLAASLVTGSIVVETIFNIPGAGPFFVNSIQSKDVFLLEGVVIVDCLLLVFFNLVVDIAYTWLDRRIHLE</sequence>